<dbReference type="AlphaFoldDB" id="A0A1A7Y4Y9"/>
<reference evidence="1" key="1">
    <citation type="submission" date="2016-05" db="EMBL/GenBank/DDBJ databases">
        <authorList>
            <person name="Lavstsen T."/>
            <person name="Jespersen J.S."/>
        </authorList>
    </citation>
    <scope>NUCLEOTIDE SEQUENCE</scope>
    <source>
        <tissue evidence="1">Brain</tissue>
    </source>
</reference>
<gene>
    <name evidence="1" type="primary">CR392001.1</name>
</gene>
<sequence length="111" mass="12062">MDINFLTSCLGSSAYLNQSWRASTQLPSSPSLPRLSAHGTLPLLLLSPTEADCSTSFRHRGSCILSDTGLVNRPYPPVGLDTFVKLIVLSSGHVSYIYPLTYLTLWACVCV</sequence>
<proteinExistence type="predicted"/>
<feature type="non-terminal residue" evidence="1">
    <location>
        <position position="111"/>
    </location>
</feature>
<reference evidence="1" key="2">
    <citation type="submission" date="2016-06" db="EMBL/GenBank/DDBJ databases">
        <title>The genome of a short-lived fish provides insights into sex chromosome evolution and the genetic control of aging.</title>
        <authorList>
            <person name="Reichwald K."/>
            <person name="Felder M."/>
            <person name="Petzold A."/>
            <person name="Koch P."/>
            <person name="Groth M."/>
            <person name="Platzer M."/>
        </authorList>
    </citation>
    <scope>NUCLEOTIDE SEQUENCE</scope>
    <source>
        <tissue evidence="1">Brain</tissue>
    </source>
</reference>
<accession>A0A1A7Y4Y9</accession>
<name>A0A1A7Y4Y9_9TELE</name>
<evidence type="ECO:0000313" key="1">
    <source>
        <dbReference type="EMBL" id="SBP25517.1"/>
    </source>
</evidence>
<protein>
    <submittedName>
        <fullName evidence="1">Uncharacterized protein</fullName>
    </submittedName>
</protein>
<dbReference type="EMBL" id="HADX01003285">
    <property type="protein sequence ID" value="SBP25517.1"/>
    <property type="molecule type" value="Transcribed_RNA"/>
</dbReference>
<organism evidence="1">
    <name type="scientific">Iconisemion striatum</name>
    <dbReference type="NCBI Taxonomy" id="60296"/>
    <lineage>
        <taxon>Eukaryota</taxon>
        <taxon>Metazoa</taxon>
        <taxon>Chordata</taxon>
        <taxon>Craniata</taxon>
        <taxon>Vertebrata</taxon>
        <taxon>Euteleostomi</taxon>
        <taxon>Actinopterygii</taxon>
        <taxon>Neopterygii</taxon>
        <taxon>Teleostei</taxon>
        <taxon>Neoteleostei</taxon>
        <taxon>Acanthomorphata</taxon>
        <taxon>Ovalentaria</taxon>
        <taxon>Atherinomorphae</taxon>
        <taxon>Cyprinodontiformes</taxon>
        <taxon>Nothobranchiidae</taxon>
        <taxon>Iconisemion</taxon>
    </lineage>
</organism>